<keyword evidence="3" id="KW-1185">Reference proteome</keyword>
<evidence type="ECO:0000313" key="3">
    <source>
        <dbReference type="Proteomes" id="UP000018004"/>
    </source>
</evidence>
<dbReference type="SUPFAM" id="SSF52833">
    <property type="entry name" value="Thioredoxin-like"/>
    <property type="match status" value="1"/>
</dbReference>
<dbReference type="EMBL" id="AVGG01000031">
    <property type="protein sequence ID" value="ESU25319.1"/>
    <property type="molecule type" value="Genomic_DNA"/>
</dbReference>
<dbReference type="STRING" id="1341181.FLJC2902T_31270"/>
<dbReference type="PANTHER" id="PTHR42852:SF13">
    <property type="entry name" value="PROTEIN DIPZ"/>
    <property type="match status" value="1"/>
</dbReference>
<protein>
    <recommendedName>
        <fullName evidence="1">Thioredoxin domain-containing protein</fullName>
    </recommendedName>
</protein>
<dbReference type="PATRIC" id="fig|1341181.4.peg.3074"/>
<dbReference type="InterPro" id="IPR000866">
    <property type="entry name" value="AhpC/TSA"/>
</dbReference>
<dbReference type="GO" id="GO:0016209">
    <property type="term" value="F:antioxidant activity"/>
    <property type="evidence" value="ECO:0007669"/>
    <property type="project" value="InterPro"/>
</dbReference>
<proteinExistence type="predicted"/>
<accession>V6SFU5</accession>
<dbReference type="InterPro" id="IPR036249">
    <property type="entry name" value="Thioredoxin-like_sf"/>
</dbReference>
<reference evidence="2 3" key="1">
    <citation type="submission" date="2013-08" db="EMBL/GenBank/DDBJ databases">
        <title>Flavobacterium limnosediminis JC2902 genome sequencing.</title>
        <authorList>
            <person name="Lee K."/>
            <person name="Yi H."/>
            <person name="Park S."/>
            <person name="Chun J."/>
        </authorList>
    </citation>
    <scope>NUCLEOTIDE SEQUENCE [LARGE SCALE GENOMIC DNA]</scope>
    <source>
        <strain evidence="2 3">JC2902</strain>
    </source>
</reference>
<feature type="domain" description="Thioredoxin" evidence="1">
    <location>
        <begin position="120"/>
        <end position="254"/>
    </location>
</feature>
<gene>
    <name evidence="2" type="ORF">FLJC2902T_31270</name>
</gene>
<dbReference type="PROSITE" id="PS51257">
    <property type="entry name" value="PROKAR_LIPOPROTEIN"/>
    <property type="match status" value="1"/>
</dbReference>
<organism evidence="2 3">
    <name type="scientific">Flavobacterium limnosediminis JC2902</name>
    <dbReference type="NCBI Taxonomy" id="1341181"/>
    <lineage>
        <taxon>Bacteria</taxon>
        <taxon>Pseudomonadati</taxon>
        <taxon>Bacteroidota</taxon>
        <taxon>Flavobacteriia</taxon>
        <taxon>Flavobacteriales</taxon>
        <taxon>Flavobacteriaceae</taxon>
        <taxon>Flavobacterium</taxon>
    </lineage>
</organism>
<sequence length="254" mass="29196">MNKKHFIVICLFMIVSCQKSKSNNHELTGQHLESSYKDWWVYFNDSIRLSSDFVAYDAKSDKINKELFLKSLATGEYIPLKCSSDNSETVYKLHELKKDADVNISSTIKNLAKIELTNFQNEGKKLGAFHFTDLNGNQYTSENTLGKTIILKCWFINCMQCVKEMPALNKMVQQFKNRNDVIFLSLASDSEADLKKFLSKRKFDYAVVPNQEDYFKNTLGIKIFPTHFIINKKGIVTKVANDAKIIEEAIKSLE</sequence>
<dbReference type="AlphaFoldDB" id="V6SFU5"/>
<dbReference type="PANTHER" id="PTHR42852">
    <property type="entry name" value="THIOL:DISULFIDE INTERCHANGE PROTEIN DSBE"/>
    <property type="match status" value="1"/>
</dbReference>
<name>V6SFU5_9FLAO</name>
<dbReference type="Pfam" id="PF00578">
    <property type="entry name" value="AhpC-TSA"/>
    <property type="match status" value="1"/>
</dbReference>
<dbReference type="RefSeq" id="WP_023580658.1">
    <property type="nucleotide sequence ID" value="NZ_AVGG01000031.1"/>
</dbReference>
<dbReference type="InterPro" id="IPR050553">
    <property type="entry name" value="Thioredoxin_ResA/DsbE_sf"/>
</dbReference>
<evidence type="ECO:0000313" key="2">
    <source>
        <dbReference type="EMBL" id="ESU25319.1"/>
    </source>
</evidence>
<dbReference type="PROSITE" id="PS51352">
    <property type="entry name" value="THIOREDOXIN_2"/>
    <property type="match status" value="1"/>
</dbReference>
<dbReference type="GO" id="GO:0016491">
    <property type="term" value="F:oxidoreductase activity"/>
    <property type="evidence" value="ECO:0007669"/>
    <property type="project" value="InterPro"/>
</dbReference>
<evidence type="ECO:0000259" key="1">
    <source>
        <dbReference type="PROSITE" id="PS51352"/>
    </source>
</evidence>
<dbReference type="eggNOG" id="COG0526">
    <property type="taxonomic scope" value="Bacteria"/>
</dbReference>
<dbReference type="Proteomes" id="UP000018004">
    <property type="component" value="Unassembled WGS sequence"/>
</dbReference>
<dbReference type="OrthoDB" id="9815205at2"/>
<dbReference type="Gene3D" id="3.40.30.10">
    <property type="entry name" value="Glutaredoxin"/>
    <property type="match status" value="1"/>
</dbReference>
<comment type="caution">
    <text evidence="2">The sequence shown here is derived from an EMBL/GenBank/DDBJ whole genome shotgun (WGS) entry which is preliminary data.</text>
</comment>
<dbReference type="CDD" id="cd02966">
    <property type="entry name" value="TlpA_like_family"/>
    <property type="match status" value="1"/>
</dbReference>
<dbReference type="InterPro" id="IPR013766">
    <property type="entry name" value="Thioredoxin_domain"/>
</dbReference>